<feature type="compositionally biased region" description="Polar residues" evidence="1">
    <location>
        <begin position="163"/>
        <end position="179"/>
    </location>
</feature>
<dbReference type="GO" id="GO:0016740">
    <property type="term" value="F:transferase activity"/>
    <property type="evidence" value="ECO:0007669"/>
    <property type="project" value="UniProtKB-KW"/>
</dbReference>
<name>A0ABW3N071_9MICO</name>
<reference evidence="4" key="1">
    <citation type="journal article" date="2019" name="Int. J. Syst. Evol. Microbiol.">
        <title>The Global Catalogue of Microorganisms (GCM) 10K type strain sequencing project: providing services to taxonomists for standard genome sequencing and annotation.</title>
        <authorList>
            <consortium name="The Broad Institute Genomics Platform"/>
            <consortium name="The Broad Institute Genome Sequencing Center for Infectious Disease"/>
            <person name="Wu L."/>
            <person name="Ma J."/>
        </authorList>
    </citation>
    <scope>NUCLEOTIDE SEQUENCE [LARGE SCALE GENOMIC DNA]</scope>
    <source>
        <strain evidence="4">CCUG 57508</strain>
    </source>
</reference>
<feature type="region of interest" description="Disordered" evidence="1">
    <location>
        <begin position="151"/>
        <end position="192"/>
    </location>
</feature>
<accession>A0ABW3N071</accession>
<dbReference type="InterPro" id="IPR029044">
    <property type="entry name" value="Nucleotide-diphossugar_trans"/>
</dbReference>
<comment type="caution">
    <text evidence="3">The sequence shown here is derived from an EMBL/GenBank/DDBJ whole genome shotgun (WGS) entry which is preliminary data.</text>
</comment>
<dbReference type="CDD" id="cd04182">
    <property type="entry name" value="GT_2_like_f"/>
    <property type="match status" value="1"/>
</dbReference>
<dbReference type="Proteomes" id="UP001597046">
    <property type="component" value="Unassembled WGS sequence"/>
</dbReference>
<evidence type="ECO:0000313" key="3">
    <source>
        <dbReference type="EMBL" id="MFD1056246.1"/>
    </source>
</evidence>
<gene>
    <name evidence="3" type="ORF">ACFQ2V_18190</name>
</gene>
<evidence type="ECO:0000259" key="2">
    <source>
        <dbReference type="Pfam" id="PF12804"/>
    </source>
</evidence>
<protein>
    <submittedName>
        <fullName evidence="3">NTP transferase domain-containing protein</fullName>
    </submittedName>
</protein>
<feature type="domain" description="MobA-like NTP transferase" evidence="2">
    <location>
        <begin position="22"/>
        <end position="241"/>
    </location>
</feature>
<sequence>MSDLESAPHAAAVHGRAAHVRGLVLAAGAGRRMGGPKALLRRHPGESTLVERAVSLLHAGGCAGITVVVGAAADEVTGIVTALGRDVDVVPCPDWDEGMGASLRTGLTALARSSHEGEGCVDAVLVTLVDLPDLTPEVVARVLDVPAHVDNVHSPHVDPTGLTYDTKQGPPTNDQTDQTDSAHHSLDLRSTTDPELRQALRRAAYDGVPGHPALIGRDHWEDVVASATGDHGARTYFRAHEHELVECGDLATGRDADTPDELNTPR</sequence>
<organism evidence="3 4">
    <name type="scientific">Terrabacter terrigena</name>
    <dbReference type="NCBI Taxonomy" id="574718"/>
    <lineage>
        <taxon>Bacteria</taxon>
        <taxon>Bacillati</taxon>
        <taxon>Actinomycetota</taxon>
        <taxon>Actinomycetes</taxon>
        <taxon>Micrococcales</taxon>
        <taxon>Intrasporangiaceae</taxon>
        <taxon>Terrabacter</taxon>
    </lineage>
</organism>
<dbReference type="RefSeq" id="WP_386054302.1">
    <property type="nucleotide sequence ID" value="NZ_JBHTKH010000016.1"/>
</dbReference>
<dbReference type="Gene3D" id="3.90.550.10">
    <property type="entry name" value="Spore Coat Polysaccharide Biosynthesis Protein SpsA, Chain A"/>
    <property type="match status" value="1"/>
</dbReference>
<dbReference type="PANTHER" id="PTHR43777:SF1">
    <property type="entry name" value="MOLYBDENUM COFACTOR CYTIDYLYLTRANSFERASE"/>
    <property type="match status" value="1"/>
</dbReference>
<feature type="compositionally biased region" description="Basic and acidic residues" evidence="1">
    <location>
        <begin position="180"/>
        <end position="192"/>
    </location>
</feature>
<dbReference type="SUPFAM" id="SSF53448">
    <property type="entry name" value="Nucleotide-diphospho-sugar transferases"/>
    <property type="match status" value="1"/>
</dbReference>
<evidence type="ECO:0000313" key="4">
    <source>
        <dbReference type="Proteomes" id="UP001597046"/>
    </source>
</evidence>
<keyword evidence="3" id="KW-0808">Transferase</keyword>
<dbReference type="EMBL" id="JBHTKH010000016">
    <property type="protein sequence ID" value="MFD1056246.1"/>
    <property type="molecule type" value="Genomic_DNA"/>
</dbReference>
<evidence type="ECO:0000256" key="1">
    <source>
        <dbReference type="SAM" id="MobiDB-lite"/>
    </source>
</evidence>
<keyword evidence="4" id="KW-1185">Reference proteome</keyword>
<dbReference type="Pfam" id="PF12804">
    <property type="entry name" value="NTP_transf_3"/>
    <property type="match status" value="1"/>
</dbReference>
<dbReference type="PANTHER" id="PTHR43777">
    <property type="entry name" value="MOLYBDENUM COFACTOR CYTIDYLYLTRANSFERASE"/>
    <property type="match status" value="1"/>
</dbReference>
<dbReference type="InterPro" id="IPR025877">
    <property type="entry name" value="MobA-like_NTP_Trfase"/>
</dbReference>
<proteinExistence type="predicted"/>